<protein>
    <submittedName>
        <fullName evidence="1">Uncharacterized protein</fullName>
    </submittedName>
</protein>
<evidence type="ECO:0000313" key="1">
    <source>
        <dbReference type="EMBL" id="CAG2250917.1"/>
    </source>
</evidence>
<organism evidence="1 2">
    <name type="scientific">Mytilus edulis</name>
    <name type="common">Blue mussel</name>
    <dbReference type="NCBI Taxonomy" id="6550"/>
    <lineage>
        <taxon>Eukaryota</taxon>
        <taxon>Metazoa</taxon>
        <taxon>Spiralia</taxon>
        <taxon>Lophotrochozoa</taxon>
        <taxon>Mollusca</taxon>
        <taxon>Bivalvia</taxon>
        <taxon>Autobranchia</taxon>
        <taxon>Pteriomorphia</taxon>
        <taxon>Mytilida</taxon>
        <taxon>Mytiloidea</taxon>
        <taxon>Mytilidae</taxon>
        <taxon>Mytilinae</taxon>
        <taxon>Mytilus</taxon>
    </lineage>
</organism>
<accession>A0A8S3UZC8</accession>
<keyword evidence="2" id="KW-1185">Reference proteome</keyword>
<comment type="caution">
    <text evidence="1">The sequence shown here is derived from an EMBL/GenBank/DDBJ whole genome shotgun (WGS) entry which is preliminary data.</text>
</comment>
<dbReference type="Proteomes" id="UP000683360">
    <property type="component" value="Unassembled WGS sequence"/>
</dbReference>
<reference evidence="1" key="1">
    <citation type="submission" date="2021-03" db="EMBL/GenBank/DDBJ databases">
        <authorList>
            <person name="Bekaert M."/>
        </authorList>
    </citation>
    <scope>NUCLEOTIDE SEQUENCE</scope>
</reference>
<gene>
    <name evidence="1" type="ORF">MEDL_62589</name>
</gene>
<sequence length="156" mass="18253">MEFGFLPIAHYNQIVVNYIRQYIKEGRPVIYAGKVVVYLDQTNFRRLSICFSRNAISLQIWKWRAVNDNQCRHIIEGLCSKIEELNEKLLNKLDYKIKAKCSNGDYCRGDNRLTYGDMSTVCEGGKYRCEEHKCNHNNKDLIDTWLKHVPVVSIGF</sequence>
<name>A0A8S3UZC8_MYTED</name>
<dbReference type="EMBL" id="CAJPWZ010003069">
    <property type="protein sequence ID" value="CAG2250917.1"/>
    <property type="molecule type" value="Genomic_DNA"/>
</dbReference>
<dbReference type="AlphaFoldDB" id="A0A8S3UZC8"/>
<proteinExistence type="predicted"/>
<evidence type="ECO:0000313" key="2">
    <source>
        <dbReference type="Proteomes" id="UP000683360"/>
    </source>
</evidence>